<feature type="transmembrane region" description="Helical" evidence="1">
    <location>
        <begin position="112"/>
        <end position="132"/>
    </location>
</feature>
<organism evidence="2 3">
    <name type="scientific">Evansella cellulosilytica (strain ATCC 21833 / DSM 2522 / FERM P-1141 / JCM 9156 / N-4)</name>
    <name type="common">Bacillus cellulosilyticus</name>
    <dbReference type="NCBI Taxonomy" id="649639"/>
    <lineage>
        <taxon>Bacteria</taxon>
        <taxon>Bacillati</taxon>
        <taxon>Bacillota</taxon>
        <taxon>Bacilli</taxon>
        <taxon>Bacillales</taxon>
        <taxon>Bacillaceae</taxon>
        <taxon>Evansella</taxon>
    </lineage>
</organism>
<feature type="transmembrane region" description="Helical" evidence="1">
    <location>
        <begin position="139"/>
        <end position="158"/>
    </location>
</feature>
<feature type="transmembrane region" description="Helical" evidence="1">
    <location>
        <begin position="184"/>
        <end position="201"/>
    </location>
</feature>
<evidence type="ECO:0008006" key="4">
    <source>
        <dbReference type="Google" id="ProtNLM"/>
    </source>
</evidence>
<feature type="transmembrane region" description="Helical" evidence="1">
    <location>
        <begin position="12"/>
        <end position="33"/>
    </location>
</feature>
<name>E6U0E6_EVAC2</name>
<feature type="transmembrane region" description="Helical" evidence="1">
    <location>
        <begin position="39"/>
        <end position="60"/>
    </location>
</feature>
<dbReference type="AlphaFoldDB" id="E6U0E6"/>
<proteinExistence type="predicted"/>
<dbReference type="EMBL" id="CP002394">
    <property type="protein sequence ID" value="ADU30262.1"/>
    <property type="molecule type" value="Genomic_DNA"/>
</dbReference>
<evidence type="ECO:0000313" key="2">
    <source>
        <dbReference type="EMBL" id="ADU30262.1"/>
    </source>
</evidence>
<feature type="transmembrane region" description="Helical" evidence="1">
    <location>
        <begin position="208"/>
        <end position="228"/>
    </location>
</feature>
<dbReference type="Proteomes" id="UP000001401">
    <property type="component" value="Chromosome"/>
</dbReference>
<gene>
    <name evidence="2" type="ordered locus">Bcell_2000</name>
</gene>
<accession>E6U0E6</accession>
<keyword evidence="1" id="KW-1133">Transmembrane helix</keyword>
<protein>
    <recommendedName>
        <fullName evidence="4">DUF4129 domain-containing protein</fullName>
    </recommendedName>
</protein>
<keyword evidence="1" id="KW-0812">Transmembrane</keyword>
<evidence type="ECO:0000313" key="3">
    <source>
        <dbReference type="Proteomes" id="UP000001401"/>
    </source>
</evidence>
<keyword evidence="1" id="KW-0472">Membrane</keyword>
<dbReference type="KEGG" id="bco:Bcell_2000"/>
<dbReference type="eggNOG" id="ENOG5032KYS">
    <property type="taxonomic scope" value="Bacteria"/>
</dbReference>
<evidence type="ECO:0000256" key="1">
    <source>
        <dbReference type="SAM" id="Phobius"/>
    </source>
</evidence>
<dbReference type="OrthoDB" id="2965879at2"/>
<dbReference type="HOGENOM" id="CLU_625069_0_0_9"/>
<feature type="transmembrane region" description="Helical" evidence="1">
    <location>
        <begin position="67"/>
        <end position="92"/>
    </location>
</feature>
<sequence>MLKKMQFILQKWFQGAFELIAVLPLLLIIWIYFVPSETLILALITMMFCSLMGILLRHLLENKRKWVYLTLTVLLSSIVSILLFESFIVPLIVNWLFIYRGTLFIEREWDSIFPVPWMWVSVFVYFLTYFIFTSMELPFVNVISWSGVIMVILTLFISNNRQLVAAMMSDDKKTQLNHKLKNHNRLYIIGTLIVIVIFANFKMIHEFLFNIIAKVISFFVYLLTLISFDDDGGRGPEEIGAMPIPEAEEQSRSIISIILEYLLIALGYIFIIFVVIFLLIVLWRESKRVLSKFYNWIAVFINKIVGNNVTEEDEGIYVDEKESLFDWKKFQKENKDKVKDWLKAPFKKKVKWNNLTTNKEKVTFLYKAFLQRKTEEGTVLKETNTTYENIKEICAKSNENIEDYSKVAEIYSKGIYGKETQLTELDVDQIKNIIEDEK</sequence>
<keyword evidence="3" id="KW-1185">Reference proteome</keyword>
<dbReference type="RefSeq" id="WP_013488598.1">
    <property type="nucleotide sequence ID" value="NC_014829.1"/>
</dbReference>
<feature type="transmembrane region" description="Helical" evidence="1">
    <location>
        <begin position="261"/>
        <end position="283"/>
    </location>
</feature>
<dbReference type="STRING" id="649639.Bcell_2000"/>
<reference evidence="2 3" key="1">
    <citation type="submission" date="2010-12" db="EMBL/GenBank/DDBJ databases">
        <title>Complete sequence of Bacillus cellulosilyticus DSM 2522.</title>
        <authorList>
            <consortium name="US DOE Joint Genome Institute"/>
            <person name="Lucas S."/>
            <person name="Copeland A."/>
            <person name="Lapidus A."/>
            <person name="Cheng J.-F."/>
            <person name="Bruce D."/>
            <person name="Goodwin L."/>
            <person name="Pitluck S."/>
            <person name="Chertkov O."/>
            <person name="Detter J.C."/>
            <person name="Han C."/>
            <person name="Tapia R."/>
            <person name="Land M."/>
            <person name="Hauser L."/>
            <person name="Jeffries C."/>
            <person name="Kyrpides N."/>
            <person name="Ivanova N."/>
            <person name="Mikhailova N."/>
            <person name="Brumm P."/>
            <person name="Mead D."/>
            <person name="Woyke T."/>
        </authorList>
    </citation>
    <scope>NUCLEOTIDE SEQUENCE [LARGE SCALE GENOMIC DNA]</scope>
    <source>
        <strain evidence="3">ATCC 21833 / DSM 2522 / FERM P-1141 / JCM 9156 / N-4</strain>
    </source>
</reference>